<keyword evidence="2" id="KW-0689">Ribosomal protein</keyword>
<evidence type="ECO:0000313" key="4">
    <source>
        <dbReference type="Proteomes" id="UP000002320"/>
    </source>
</evidence>
<keyword evidence="4" id="KW-1185">Reference proteome</keyword>
<dbReference type="InParanoid" id="B0W9C2"/>
<dbReference type="VEuPathDB" id="VectorBase:CPIJ003733"/>
<dbReference type="HOGENOM" id="CLU_889216_0_0_1"/>
<dbReference type="EMBL" id="DS231863">
    <property type="protein sequence ID" value="EDS39982.1"/>
    <property type="molecule type" value="Genomic_DNA"/>
</dbReference>
<dbReference type="GO" id="GO:0005840">
    <property type="term" value="C:ribosome"/>
    <property type="evidence" value="ECO:0007669"/>
    <property type="project" value="UniProtKB-KW"/>
</dbReference>
<dbReference type="AlphaFoldDB" id="B0W9C2"/>
<evidence type="ECO:0000256" key="1">
    <source>
        <dbReference type="SAM" id="MobiDB-lite"/>
    </source>
</evidence>
<evidence type="ECO:0000313" key="3">
    <source>
        <dbReference type="EnsemblMetazoa" id="CPIJ003733-PA"/>
    </source>
</evidence>
<reference evidence="3" key="2">
    <citation type="submission" date="2020-05" db="UniProtKB">
        <authorList>
            <consortium name="EnsemblMetazoa"/>
        </authorList>
    </citation>
    <scope>IDENTIFICATION</scope>
    <source>
        <strain evidence="3">JHB</strain>
    </source>
</reference>
<name>B0W9C2_CULQU</name>
<gene>
    <name evidence="3" type="primary">6035070</name>
    <name evidence="2" type="ORF">CpipJ_CPIJ003733</name>
</gene>
<protein>
    <submittedName>
        <fullName evidence="2 3">60S ribosomal protein L6</fullName>
    </submittedName>
</protein>
<proteinExistence type="predicted"/>
<feature type="region of interest" description="Disordered" evidence="1">
    <location>
        <begin position="114"/>
        <end position="144"/>
    </location>
</feature>
<dbReference type="EnsemblMetazoa" id="CPIJ003733-RA">
    <property type="protein sequence ID" value="CPIJ003733-PA"/>
    <property type="gene ID" value="CPIJ003733"/>
</dbReference>
<reference evidence="2" key="1">
    <citation type="submission" date="2007-03" db="EMBL/GenBank/DDBJ databases">
        <title>Annotation of Culex pipiens quinquefasciatus.</title>
        <authorList>
            <consortium name="The Broad Institute Genome Sequencing Platform"/>
            <person name="Atkinson P.W."/>
            <person name="Hemingway J."/>
            <person name="Christensen B.M."/>
            <person name="Higgs S."/>
            <person name="Kodira C."/>
            <person name="Hannick L."/>
            <person name="Megy K."/>
            <person name="O'Leary S."/>
            <person name="Pearson M."/>
            <person name="Haas B.J."/>
            <person name="Mauceli E."/>
            <person name="Wortman J.R."/>
            <person name="Lee N.H."/>
            <person name="Guigo R."/>
            <person name="Stanke M."/>
            <person name="Alvarado L."/>
            <person name="Amedeo P."/>
            <person name="Antoine C.H."/>
            <person name="Arensburger P."/>
            <person name="Bidwell S.L."/>
            <person name="Crawford M."/>
            <person name="Camaro F."/>
            <person name="Devon K."/>
            <person name="Engels R."/>
            <person name="Hammond M."/>
            <person name="Howarth C."/>
            <person name="Koehrsen M."/>
            <person name="Lawson D."/>
            <person name="Montgomery P."/>
            <person name="Nene V."/>
            <person name="Nusbaum C."/>
            <person name="Puiu D."/>
            <person name="Romero-Severson J."/>
            <person name="Severson D.W."/>
            <person name="Shumway M."/>
            <person name="Sisk P."/>
            <person name="Stolte C."/>
            <person name="Zeng Q."/>
            <person name="Eisenstadt E."/>
            <person name="Fraser-Liggett C."/>
            <person name="Strausberg R."/>
            <person name="Galagan J."/>
            <person name="Birren B."/>
            <person name="Collins F.H."/>
        </authorList>
    </citation>
    <scope>NUCLEOTIDE SEQUENCE [LARGE SCALE GENOMIC DNA]</scope>
    <source>
        <strain evidence="2">JHB</strain>
    </source>
</reference>
<dbReference type="Proteomes" id="UP000002320">
    <property type="component" value="Unassembled WGS sequence"/>
</dbReference>
<sequence length="313" mass="35183">MACQQIRGKVRVELDDDAFDNSRIGVLDARGERRCGPPRTSRATITLIVAKLPSHDPVFIICRMAIFQNARPPFTSKCCALMHTCFEMDTTHNQGKSQREKGCSRTASRTCYLPEKNVASRRGRSPPGRRTQAQESEEAEDSLTVVEQVGGTKNDWNRSGKRNHKTLKKSKVLILLVNVGTAVPFDVSCRTALLRLGPAQSQNPKLNDGLLAHIRSEKGIIVEKAEKYLQSEKRIADQKTFDEELLKAKKTYPEAKVTRQYLNLSEIVDIVLKQQLTKNCQHICTPSVGKNKIKLIVIEACECGWNSERIRPK</sequence>
<dbReference type="KEGG" id="cqu:CpipJ_CPIJ003733"/>
<keyword evidence="2" id="KW-0687">Ribonucleoprotein</keyword>
<evidence type="ECO:0000313" key="2">
    <source>
        <dbReference type="EMBL" id="EDS39982.1"/>
    </source>
</evidence>
<accession>B0W9C2</accession>
<organism>
    <name type="scientific">Culex quinquefasciatus</name>
    <name type="common">Southern house mosquito</name>
    <name type="synonym">Culex pungens</name>
    <dbReference type="NCBI Taxonomy" id="7176"/>
    <lineage>
        <taxon>Eukaryota</taxon>
        <taxon>Metazoa</taxon>
        <taxon>Ecdysozoa</taxon>
        <taxon>Arthropoda</taxon>
        <taxon>Hexapoda</taxon>
        <taxon>Insecta</taxon>
        <taxon>Pterygota</taxon>
        <taxon>Neoptera</taxon>
        <taxon>Endopterygota</taxon>
        <taxon>Diptera</taxon>
        <taxon>Nematocera</taxon>
        <taxon>Culicoidea</taxon>
        <taxon>Culicidae</taxon>
        <taxon>Culicinae</taxon>
        <taxon>Culicini</taxon>
        <taxon>Culex</taxon>
        <taxon>Culex</taxon>
    </lineage>
</organism>